<evidence type="ECO:0000313" key="8">
    <source>
        <dbReference type="EMBL" id="RTR32182.1"/>
    </source>
</evidence>
<dbReference type="Gene3D" id="3.40.50.880">
    <property type="match status" value="1"/>
</dbReference>
<organism evidence="8 9">
    <name type="scientific">Shewanella atlantica</name>
    <dbReference type="NCBI Taxonomy" id="271099"/>
    <lineage>
        <taxon>Bacteria</taxon>
        <taxon>Pseudomonadati</taxon>
        <taxon>Pseudomonadota</taxon>
        <taxon>Gammaproteobacteria</taxon>
        <taxon>Alteromonadales</taxon>
        <taxon>Shewanellaceae</taxon>
        <taxon>Shewanella</taxon>
    </lineage>
</organism>
<evidence type="ECO:0000256" key="7">
    <source>
        <dbReference type="HAMAP-Rule" id="MF_00510"/>
    </source>
</evidence>
<evidence type="ECO:0000256" key="4">
    <source>
        <dbReference type="ARBA" id="ARBA00022801"/>
    </source>
</evidence>
<evidence type="ECO:0000313" key="9">
    <source>
        <dbReference type="Proteomes" id="UP000282060"/>
    </source>
</evidence>
<keyword evidence="3 7" id="KW-0645">Protease</keyword>
<dbReference type="GO" id="GO:0016805">
    <property type="term" value="F:dipeptidase activity"/>
    <property type="evidence" value="ECO:0007669"/>
    <property type="project" value="UniProtKB-UniRule"/>
</dbReference>
<reference evidence="8 9" key="1">
    <citation type="submission" date="2018-12" db="EMBL/GenBank/DDBJ databases">
        <authorList>
            <person name="Yu L."/>
        </authorList>
    </citation>
    <scope>NUCLEOTIDE SEQUENCE [LARGE SCALE GENOMIC DNA]</scope>
    <source>
        <strain evidence="8 9">HAW-EB5</strain>
    </source>
</reference>
<evidence type="ECO:0000256" key="5">
    <source>
        <dbReference type="ARBA" id="ARBA00022825"/>
    </source>
</evidence>
<protein>
    <recommendedName>
        <fullName evidence="7">Peptidase E</fullName>
        <ecNumber evidence="7">3.4.13.21</ecNumber>
    </recommendedName>
    <alternativeName>
        <fullName evidence="7">Alpha-aspartyl dipeptidase</fullName>
    </alternativeName>
    <alternativeName>
        <fullName evidence="7">Asp-specific dipeptidase</fullName>
    </alternativeName>
    <alternativeName>
        <fullName evidence="7">Dipeptidase E</fullName>
    </alternativeName>
</protein>
<dbReference type="PANTHER" id="PTHR20842:SF0">
    <property type="entry name" value="ALPHA-ASPARTYL DIPEPTIDASE"/>
    <property type="match status" value="1"/>
</dbReference>
<dbReference type="InterPro" id="IPR029062">
    <property type="entry name" value="Class_I_gatase-like"/>
</dbReference>
<dbReference type="NCBIfam" id="NF003642">
    <property type="entry name" value="PRK05282.1"/>
    <property type="match status" value="1"/>
</dbReference>
<comment type="caution">
    <text evidence="8">The sequence shown here is derived from an EMBL/GenBank/DDBJ whole genome shotgun (WGS) entry which is preliminary data.</text>
</comment>
<evidence type="ECO:0000256" key="6">
    <source>
        <dbReference type="ARBA" id="ARBA00022997"/>
    </source>
</evidence>
<comment type="subcellular location">
    <subcellularLocation>
        <location evidence="7">Cytoplasm</location>
    </subcellularLocation>
</comment>
<feature type="active site" description="Charge relay system" evidence="7">
    <location>
        <position position="167"/>
    </location>
</feature>
<name>A0A431W9M0_9GAMM</name>
<dbReference type="Proteomes" id="UP000282060">
    <property type="component" value="Unassembled WGS sequence"/>
</dbReference>
<gene>
    <name evidence="7 8" type="primary">pepE</name>
    <name evidence="8" type="ORF">EKG39_12180</name>
</gene>
<dbReference type="Pfam" id="PF03575">
    <property type="entry name" value="Peptidase_S51"/>
    <property type="match status" value="1"/>
</dbReference>
<dbReference type="HAMAP" id="MF_00510">
    <property type="entry name" value="Peptidase_E"/>
    <property type="match status" value="1"/>
</dbReference>
<keyword evidence="2 7" id="KW-0963">Cytoplasm</keyword>
<comment type="catalytic activity">
    <reaction evidence="7">
        <text>Dipeptidase E catalyzes the hydrolysis of dipeptides Asp-|-Xaa. It does not act on peptides with N-terminal Glu, Asn or Gln, nor does it cleave isoaspartyl peptides.</text>
        <dbReference type="EC" id="3.4.13.21"/>
    </reaction>
</comment>
<dbReference type="OrthoDB" id="3373764at2"/>
<dbReference type="CDD" id="cd03146">
    <property type="entry name" value="GAT1_Peptidase_E"/>
    <property type="match status" value="1"/>
</dbReference>
<dbReference type="InterPro" id="IPR005320">
    <property type="entry name" value="Peptidase_S51"/>
</dbReference>
<evidence type="ECO:0000256" key="1">
    <source>
        <dbReference type="ARBA" id="ARBA00006534"/>
    </source>
</evidence>
<evidence type="ECO:0000256" key="3">
    <source>
        <dbReference type="ARBA" id="ARBA00022670"/>
    </source>
</evidence>
<evidence type="ECO:0000256" key="2">
    <source>
        <dbReference type="ARBA" id="ARBA00022490"/>
    </source>
</evidence>
<keyword evidence="9" id="KW-1185">Reference proteome</keyword>
<dbReference type="PANTHER" id="PTHR20842">
    <property type="entry name" value="PROTEASE S51 ALPHA-ASPARTYL DIPEPTIDASE"/>
    <property type="match status" value="1"/>
</dbReference>
<feature type="active site" description="Charge relay system" evidence="7">
    <location>
        <position position="130"/>
    </location>
</feature>
<dbReference type="GO" id="GO:0008236">
    <property type="term" value="F:serine-type peptidase activity"/>
    <property type="evidence" value="ECO:0007669"/>
    <property type="project" value="UniProtKB-KW"/>
</dbReference>
<keyword evidence="6 7" id="KW-0224">Dipeptidase</keyword>
<sequence>MSINALLLSSSRVGDTPYLAHAIPFIKPLIAELANRIKPQNQKWLFIPYAGVSISHDAYLTRVISSLAELDIEISGIHQYDDPRQAIVQADGILVGGGNTFNLLHKLYKHDLVKLLTSKVSEGTPYIGWSAGSNIAGLSIRTTNDMPIVEPSSFNSLGLLPFQLNPHYTNYQAPGHNGETRAQRLLEFTCVDPDTPIVAIQEGTALWRQGDKLSLIGDKQAYLFCGLQQEIPIPVGSELSHLLIPHSESE</sequence>
<feature type="active site" description="Charge relay system" evidence="7">
    <location>
        <position position="145"/>
    </location>
</feature>
<dbReference type="RefSeq" id="WP_126506021.1">
    <property type="nucleotide sequence ID" value="NZ_RXNV01000004.1"/>
</dbReference>
<accession>A0A431W9M0</accession>
<dbReference type="SUPFAM" id="SSF52317">
    <property type="entry name" value="Class I glutamine amidotransferase-like"/>
    <property type="match status" value="1"/>
</dbReference>
<keyword evidence="5 7" id="KW-0720">Serine protease</keyword>
<dbReference type="GO" id="GO:0005737">
    <property type="term" value="C:cytoplasm"/>
    <property type="evidence" value="ECO:0007669"/>
    <property type="project" value="UniProtKB-SubCell"/>
</dbReference>
<proteinExistence type="inferred from homology"/>
<dbReference type="AlphaFoldDB" id="A0A431W9M0"/>
<comment type="similarity">
    <text evidence="1 7">Belongs to the peptidase S51 family.</text>
</comment>
<comment type="function">
    <text evidence="7">Hydrolyzes dipeptides containing N-terminal aspartate residues. May play a role in allowing the cell to use peptide aspartate to spare carbon otherwise required for the synthesis of the aspartate family of amino acids.</text>
</comment>
<keyword evidence="4 7" id="KW-0378">Hydrolase</keyword>
<dbReference type="EMBL" id="RXNV01000004">
    <property type="protein sequence ID" value="RTR32182.1"/>
    <property type="molecule type" value="Genomic_DNA"/>
</dbReference>
<dbReference type="GO" id="GO:0006508">
    <property type="term" value="P:proteolysis"/>
    <property type="evidence" value="ECO:0007669"/>
    <property type="project" value="UniProtKB-UniRule"/>
</dbReference>
<dbReference type="EC" id="3.4.13.21" evidence="7"/>
<dbReference type="InterPro" id="IPR023172">
    <property type="entry name" value="Peptidase_S51_dipeptidase-E"/>
</dbReference>